<dbReference type="AlphaFoldDB" id="A0A2K3P445"/>
<dbReference type="EMBL" id="ASHM01003551">
    <property type="protein sequence ID" value="PNY10040.1"/>
    <property type="molecule type" value="Genomic_DNA"/>
</dbReference>
<evidence type="ECO:0000313" key="2">
    <source>
        <dbReference type="Proteomes" id="UP000236291"/>
    </source>
</evidence>
<sequence length="90" mass="10718">MRELNESENNRKSAMEELLADVILQEGTTDKVCWEIEGEATFCVRGCYRFLRSMQVRVEFDVDFLLAVQQLWNTRFRLKIIVFGWRPTKL</sequence>
<accession>A0A2K3P445</accession>
<organism evidence="1 2">
    <name type="scientific">Trifolium pratense</name>
    <name type="common">Red clover</name>
    <dbReference type="NCBI Taxonomy" id="57577"/>
    <lineage>
        <taxon>Eukaryota</taxon>
        <taxon>Viridiplantae</taxon>
        <taxon>Streptophyta</taxon>
        <taxon>Embryophyta</taxon>
        <taxon>Tracheophyta</taxon>
        <taxon>Spermatophyta</taxon>
        <taxon>Magnoliopsida</taxon>
        <taxon>eudicotyledons</taxon>
        <taxon>Gunneridae</taxon>
        <taxon>Pentapetalae</taxon>
        <taxon>rosids</taxon>
        <taxon>fabids</taxon>
        <taxon>Fabales</taxon>
        <taxon>Fabaceae</taxon>
        <taxon>Papilionoideae</taxon>
        <taxon>50 kb inversion clade</taxon>
        <taxon>NPAAA clade</taxon>
        <taxon>Hologalegina</taxon>
        <taxon>IRL clade</taxon>
        <taxon>Trifolieae</taxon>
        <taxon>Trifolium</taxon>
    </lineage>
</organism>
<protein>
    <submittedName>
        <fullName evidence="1">Uncharacterized protein</fullName>
    </submittedName>
</protein>
<reference evidence="1 2" key="2">
    <citation type="journal article" date="2017" name="Front. Plant Sci.">
        <title>Gene Classification and Mining of Molecular Markers Useful in Red Clover (Trifolium pratense) Breeding.</title>
        <authorList>
            <person name="Istvanek J."/>
            <person name="Dluhosova J."/>
            <person name="Dluhos P."/>
            <person name="Patkova L."/>
            <person name="Nedelnik J."/>
            <person name="Repkova J."/>
        </authorList>
    </citation>
    <scope>NUCLEOTIDE SEQUENCE [LARGE SCALE GENOMIC DNA]</scope>
    <source>
        <strain evidence="2">cv. Tatra</strain>
        <tissue evidence="1">Young leaves</tissue>
    </source>
</reference>
<dbReference type="Proteomes" id="UP000236291">
    <property type="component" value="Unassembled WGS sequence"/>
</dbReference>
<name>A0A2K3P445_TRIPR</name>
<proteinExistence type="predicted"/>
<comment type="caution">
    <text evidence="1">The sequence shown here is derived from an EMBL/GenBank/DDBJ whole genome shotgun (WGS) entry which is preliminary data.</text>
</comment>
<evidence type="ECO:0000313" key="1">
    <source>
        <dbReference type="EMBL" id="PNY10040.1"/>
    </source>
</evidence>
<reference evidence="1 2" key="1">
    <citation type="journal article" date="2014" name="Am. J. Bot.">
        <title>Genome assembly and annotation for red clover (Trifolium pratense; Fabaceae).</title>
        <authorList>
            <person name="Istvanek J."/>
            <person name="Jaros M."/>
            <person name="Krenek A."/>
            <person name="Repkova J."/>
        </authorList>
    </citation>
    <scope>NUCLEOTIDE SEQUENCE [LARGE SCALE GENOMIC DNA]</scope>
    <source>
        <strain evidence="2">cv. Tatra</strain>
        <tissue evidence="1">Young leaves</tissue>
    </source>
</reference>
<gene>
    <name evidence="1" type="ORF">L195_g006606</name>
</gene>